<evidence type="ECO:0000313" key="6">
    <source>
        <dbReference type="Proteomes" id="UP000008311"/>
    </source>
</evidence>
<dbReference type="Pfam" id="PF01764">
    <property type="entry name" value="Lipase_3"/>
    <property type="match status" value="1"/>
</dbReference>
<dbReference type="AlphaFoldDB" id="A0T1K1"/>
<evidence type="ECO:0000313" key="4">
    <source>
        <dbReference type="EMBL" id="AFQ93682.1"/>
    </source>
</evidence>
<reference evidence="5" key="2">
    <citation type="submission" date="2008-10" db="EMBL/GenBank/DDBJ databases">
        <authorList>
            <person name="Chan A."/>
            <person name="Puiu D."/>
            <person name="Melake A."/>
            <person name="Orvis J."/>
            <person name="Zhao Q."/>
            <person name="Wortman J."/>
            <person name="Utterback T."/>
            <person name="Rosovitz M.J."/>
            <person name="Inman J.M."/>
            <person name="Amedeo P."/>
            <person name="Schobel S."/>
            <person name="Galinsky K."/>
            <person name="Fraser C."/>
            <person name="Ravel J."/>
            <person name="Rabinowicz P."/>
        </authorList>
    </citation>
    <scope>NUCLEOTIDE SEQUENCE [LARGE SCALE GENOMIC DNA]</scope>
</reference>
<dbReference type="InParanoid" id="A0T1K1"/>
<dbReference type="EMBL" id="EQ973805">
    <property type="protein sequence ID" value="EEF46013.1"/>
    <property type="molecule type" value="Genomic_DNA"/>
</dbReference>
<organism evidence="3">
    <name type="scientific">Ricinus communis</name>
    <name type="common">Castor bean</name>
    <dbReference type="NCBI Taxonomy" id="3988"/>
    <lineage>
        <taxon>Eukaryota</taxon>
        <taxon>Viridiplantae</taxon>
        <taxon>Streptophyta</taxon>
        <taxon>Embryophyta</taxon>
        <taxon>Tracheophyta</taxon>
        <taxon>Spermatophyta</taxon>
        <taxon>Magnoliopsida</taxon>
        <taxon>eudicotyledons</taxon>
        <taxon>Gunneridae</taxon>
        <taxon>Pentapetalae</taxon>
        <taxon>rosids</taxon>
        <taxon>fabids</taxon>
        <taxon>Malpighiales</taxon>
        <taxon>Euphorbiaceae</taxon>
        <taxon>Acalyphoideae</taxon>
        <taxon>Acalypheae</taxon>
        <taxon>Ricinus</taxon>
    </lineage>
</organism>
<dbReference type="GO" id="GO:0006629">
    <property type="term" value="P:lipid metabolic process"/>
    <property type="evidence" value="ECO:0007669"/>
    <property type="project" value="InterPro"/>
</dbReference>
<evidence type="ECO:0000313" key="3">
    <source>
        <dbReference type="EMBL" id="ABK59092.1"/>
    </source>
</evidence>
<dbReference type="Gene3D" id="3.40.50.1820">
    <property type="entry name" value="alpha/beta hydrolase"/>
    <property type="match status" value="1"/>
</dbReference>
<feature type="domain" description="Fungal lipase-type" evidence="2">
    <location>
        <begin position="231"/>
        <end position="412"/>
    </location>
</feature>
<dbReference type="STRING" id="3988.A0T1K1"/>
<evidence type="ECO:0000313" key="5">
    <source>
        <dbReference type="EMBL" id="EEF46013.1"/>
    </source>
</evidence>
<accession>A0T1K1</accession>
<dbReference type="PANTHER" id="PTHR46086:SF25">
    <property type="entry name" value="TRIACYLGLYCEROL LIPASE OBL1"/>
    <property type="match status" value="1"/>
</dbReference>
<evidence type="ECO:0000256" key="1">
    <source>
        <dbReference type="ARBA" id="ARBA00022801"/>
    </source>
</evidence>
<dbReference type="GeneID" id="8270338"/>
<dbReference type="SUPFAM" id="SSF53474">
    <property type="entry name" value="alpha/beta-Hydrolases"/>
    <property type="match status" value="1"/>
</dbReference>
<proteinExistence type="evidence at transcript level"/>
<reference evidence="6" key="3">
    <citation type="journal article" date="2010" name="Nat. Biotechnol.">
        <title>Draft genome sequence of the oilseed species Ricinus communis.</title>
        <authorList>
            <person name="Chan A.P."/>
            <person name="Crabtree J."/>
            <person name="Zhao Q."/>
            <person name="Lorenzi H."/>
            <person name="Orvis J."/>
            <person name="Puiu D."/>
            <person name="Melake-Berhan A."/>
            <person name="Jones K.M."/>
            <person name="Redman J."/>
            <person name="Chen G."/>
            <person name="Cahoon E.B."/>
            <person name="Gedil M."/>
            <person name="Stanke M."/>
            <person name="Haas B.J."/>
            <person name="Wortman J.R."/>
            <person name="Fraser-Liggett C.M."/>
            <person name="Ravel J."/>
            <person name="Rabinowicz P.D."/>
        </authorList>
    </citation>
    <scope>NUCLEOTIDE SEQUENCE [LARGE SCALE GENOMIC DNA]</scope>
    <source>
        <strain evidence="6">cv. Hale</strain>
    </source>
</reference>
<evidence type="ECO:0000259" key="2">
    <source>
        <dbReference type="Pfam" id="PF01764"/>
    </source>
</evidence>
<dbReference type="PANTHER" id="PTHR46086">
    <property type="entry name" value="ALPHA/BETA-HYDROLASES SUPERFAMILY PROTEIN"/>
    <property type="match status" value="1"/>
</dbReference>
<dbReference type="GO" id="GO:0004806">
    <property type="term" value="F:triacylglycerol lipase activity"/>
    <property type="evidence" value="ECO:0007669"/>
    <property type="project" value="InterPro"/>
</dbReference>
<dbReference type="InterPro" id="IPR029058">
    <property type="entry name" value="AB_hydrolase_fold"/>
</dbReference>
<sequence>MGDAGKTTPTSHLIVCPDDGSFWDLFKHLVLGDMASGAKFLSGSDDKMPATATYYSRWSVSVLICKTLKLFETPLEILGRVTEFSLNFYYQNHGFLGILMNTLLIRLKIPKRGEADFISTIGYLDSRMDLHGTPLVSHQADEVISNADNPSLKEGHNSKIKGALGNRSLMDLCIMASKLAYENTKVVERVVTHHWKMQFVADYAGMNHFQGRRDTHAFIFCDKPKDANLIVISFRGTGPFSIRNWCTDFDFSLIEFGDAGNIHVGFLEAMGLGHRHVIPTFETSINTKAPAGMTQLRKESETAPEHFVWAYDGAYFLAVSKLKELLNEHKNAKFVVTGHSLGGALAILFTCILEIQQETEVLDRLLNVYTFGQPRIGNYNLGYFMQNRLNFPERRYFRVVYCNDMVPRVPFDDVFFTFEHFGTCIYYDSRFFGYFTKEEPSRNPFGIENAIRAHITAWWELWRSFILNHVYGAEYKETSESRMFRILGLFLPGVAAHSPVNYVNSVRLGRELAVPLMSLKMMAQGY</sequence>
<dbReference type="eggNOG" id="KOG4569">
    <property type="taxonomic scope" value="Eukaryota"/>
</dbReference>
<dbReference type="ESTHER" id="ricco-q1w632">
    <property type="family name" value="Triacylglycerol-lipase-OBL1-like"/>
</dbReference>
<dbReference type="Proteomes" id="UP000008311">
    <property type="component" value="Unassembled WGS sequence"/>
</dbReference>
<dbReference type="EMBL" id="JQ945178">
    <property type="protein sequence ID" value="AFQ93682.1"/>
    <property type="molecule type" value="mRNA"/>
</dbReference>
<protein>
    <submittedName>
        <fullName evidence="3">Acidic triacylglycerol lipase 2</fullName>
    </submittedName>
    <submittedName>
        <fullName evidence="4">Triacylglycerol acidic lipase TGL3.2</fullName>
    </submittedName>
    <submittedName>
        <fullName evidence="5">Triacylglycerol lipase, putative</fullName>
    </submittedName>
</protein>
<name>A0T1K1_RICCO</name>
<dbReference type="OMA" id="WESIVFR"/>
<dbReference type="InterPro" id="IPR002921">
    <property type="entry name" value="Fungal_lipase-type"/>
</dbReference>
<dbReference type="InterPro" id="IPR044819">
    <property type="entry name" value="OBL-like"/>
</dbReference>
<dbReference type="EMBL" id="EF071862">
    <property type="protein sequence ID" value="ABK59092.1"/>
    <property type="molecule type" value="mRNA"/>
</dbReference>
<keyword evidence="6" id="KW-1185">Reference proteome</keyword>
<dbReference type="RefSeq" id="NP_001310653.1">
    <property type="nucleotide sequence ID" value="NM_001323724.1"/>
</dbReference>
<reference evidence="4" key="4">
    <citation type="submission" date="2012-04" db="EMBL/GenBank/DDBJ databases">
        <title>Characterization of triacylglycerol acidic lipases expressed during castor (Ricinus communis L.) seed germination.</title>
        <authorList>
            <person name="Venegas-Caleron M."/>
            <person name="Garces R."/>
            <person name="Martinez-Force E."/>
        </authorList>
    </citation>
    <scope>NUCLEOTIDE SEQUENCE</scope>
</reference>
<dbReference type="KEGG" id="rcu:8270338"/>
<dbReference type="CDD" id="cd00519">
    <property type="entry name" value="Lipase_3"/>
    <property type="match status" value="1"/>
</dbReference>
<gene>
    <name evidence="4" type="primary">TGL3.2</name>
    <name evidence="5" type="ORF">RCOM_1647800</name>
</gene>
<reference evidence="3" key="1">
    <citation type="journal article" date="2007" name="BMC Plant Biol.">
        <title>An analysis of expressed sequence tags of developing castor endosperm using a full-length cDNA library.</title>
        <authorList>
            <person name="Lu C."/>
            <person name="Wallis J.G."/>
            <person name="Browse J."/>
        </authorList>
    </citation>
    <scope>NUCLEOTIDE SEQUENCE</scope>
</reference>
<keyword evidence="1" id="KW-0378">Hydrolase</keyword>
<dbReference type="OrthoDB" id="426718at2759"/>